<reference evidence="1" key="1">
    <citation type="journal article" date="2023" name="Insect Mol. Biol.">
        <title>Genome sequencing provides insights into the evolution of gene families encoding plant cell wall-degrading enzymes in longhorned beetles.</title>
        <authorList>
            <person name="Shin N.R."/>
            <person name="Okamura Y."/>
            <person name="Kirsch R."/>
            <person name="Pauchet Y."/>
        </authorList>
    </citation>
    <scope>NUCLEOTIDE SEQUENCE</scope>
    <source>
        <strain evidence="1">AMC_N1</strain>
    </source>
</reference>
<organism evidence="1 2">
    <name type="scientific">Aromia moschata</name>
    <dbReference type="NCBI Taxonomy" id="1265417"/>
    <lineage>
        <taxon>Eukaryota</taxon>
        <taxon>Metazoa</taxon>
        <taxon>Ecdysozoa</taxon>
        <taxon>Arthropoda</taxon>
        <taxon>Hexapoda</taxon>
        <taxon>Insecta</taxon>
        <taxon>Pterygota</taxon>
        <taxon>Neoptera</taxon>
        <taxon>Endopterygota</taxon>
        <taxon>Coleoptera</taxon>
        <taxon>Polyphaga</taxon>
        <taxon>Cucujiformia</taxon>
        <taxon>Chrysomeloidea</taxon>
        <taxon>Cerambycidae</taxon>
        <taxon>Cerambycinae</taxon>
        <taxon>Callichromatini</taxon>
        <taxon>Aromia</taxon>
    </lineage>
</organism>
<protein>
    <recommendedName>
        <fullName evidence="3">Secreted protein</fullName>
    </recommendedName>
</protein>
<evidence type="ECO:0000313" key="2">
    <source>
        <dbReference type="Proteomes" id="UP001162162"/>
    </source>
</evidence>
<sequence>MAAAAVSHLFCFIYSLPVSPLFHIQNFTLTLYPINKNLCHKIDPYRDVVFHLYTRLLLRPSNHSLKNDSTTVVL</sequence>
<dbReference type="EMBL" id="JAPWTK010000004">
    <property type="protein sequence ID" value="KAJ8961731.1"/>
    <property type="molecule type" value="Genomic_DNA"/>
</dbReference>
<evidence type="ECO:0000313" key="1">
    <source>
        <dbReference type="EMBL" id="KAJ8961731.1"/>
    </source>
</evidence>
<comment type="caution">
    <text evidence="1">The sequence shown here is derived from an EMBL/GenBank/DDBJ whole genome shotgun (WGS) entry which is preliminary data.</text>
</comment>
<accession>A0AAV8ZC89</accession>
<proteinExistence type="predicted"/>
<name>A0AAV8ZC89_9CUCU</name>
<gene>
    <name evidence="1" type="ORF">NQ318_021331</name>
</gene>
<evidence type="ECO:0008006" key="3">
    <source>
        <dbReference type="Google" id="ProtNLM"/>
    </source>
</evidence>
<dbReference type="Proteomes" id="UP001162162">
    <property type="component" value="Unassembled WGS sequence"/>
</dbReference>
<dbReference type="AlphaFoldDB" id="A0AAV8ZC89"/>
<keyword evidence="2" id="KW-1185">Reference proteome</keyword>